<evidence type="ECO:0000313" key="5">
    <source>
        <dbReference type="Proteomes" id="UP000515819"/>
    </source>
</evidence>
<dbReference type="Proteomes" id="UP000515819">
    <property type="component" value="Chromosome"/>
</dbReference>
<keyword evidence="2" id="KW-0802">TPR repeat</keyword>
<sequence length="900" mass="103207">MDINQVLMDYDNMFGTHSLEDIEEFLTTNIEVAMDERDYASALSLLNEMMGLCRDTNQNAKGLRYCADIEDILVKMGMEGTVEYATSLLNVANAYRTFGYYMKAQNLFERVEVLYREKLSAGDYRFATLYNNWAFVYQGSGELKKAEETFRRALAVVDLQQNAWMEQATTRCNLAQVLLQLAGGAAMGANGQRVDGTTASTMYEEALQCLERALRIFEWDGKRDFHYSTALAMMGDALCMREAYVQGADYYMQAMQEMEKHVGKSNAYLEIEERYKQAKYYAEEMKKEEEEEQTAVLTADMKTNPSVKYLTNIVHMGEVQAETVPQEIGTKEAAQGQSDYVDTLSEDTVQPNAENNWLHICKRFYELHGAKMIHEEFPNYEARIAVGLVGEGSECFGYDDAISRDHDFALGFCLWLSEEDYRSIGGMLQKSYEQLLVDFGDEFLRENGIEAPTNSVNKVLSHRRGVSSVREFYENLLGVKVQKTAEGGYILPDSWRQISEEKLAAATNGMVFRDDAGAFTKIRESLLEYYPTKVWMMRLAEKLHGFAQTAQTNYARMMARQDYVTANLCVAKGMQYTMEIIYLLNQKYAPYYKWMRKGMQSLSLIDSVAPILDRIAVIPNQAAAWEGRTYSAYETNYKDEIVSCFEDIAEYLLMELKMQGVVKGTDTFLDVYAQDLVQRVDRGDFGAVEDAEMEANYREYVNDLKQAAKEKTTEKSKYDLEEEMGLAREWSNETPFDREETIAAIIDAEWKLFGSTIYPDDWNTFFIMRKSRYLAWTNDLLASYLQDCKAGNSLQVERSEKRIGIEEDLVQIQLDWLQKFIENYPKMAGYVRFIYTNDAQETIESALRRDIAAYGDRTFILFGKFVTDIAQAGGNLTYDIMNYMACLYGYGGVEDAERQL</sequence>
<dbReference type="Pfam" id="PF13526">
    <property type="entry name" value="DUF4125"/>
    <property type="match status" value="1"/>
</dbReference>
<dbReference type="Gene3D" id="1.25.40.10">
    <property type="entry name" value="Tetratricopeptide repeat domain"/>
    <property type="match status" value="1"/>
</dbReference>
<dbReference type="InterPro" id="IPR011990">
    <property type="entry name" value="TPR-like_helical_dom_sf"/>
</dbReference>
<dbReference type="RefSeq" id="WP_181985549.1">
    <property type="nucleotide sequence ID" value="NZ_CP060632.1"/>
</dbReference>
<keyword evidence="5" id="KW-1185">Reference proteome</keyword>
<dbReference type="SUPFAM" id="SSF48452">
    <property type="entry name" value="TPR-like"/>
    <property type="match status" value="1"/>
</dbReference>
<dbReference type="InterPro" id="IPR025117">
    <property type="entry name" value="DUF4037"/>
</dbReference>
<name>A0A7G9FM34_9FIRM</name>
<keyword evidence="1" id="KW-0677">Repeat</keyword>
<dbReference type="KEGG" id="wcp:H9Q76_13040"/>
<gene>
    <name evidence="4" type="ORF">H9Q76_13040</name>
</gene>
<evidence type="ECO:0000259" key="3">
    <source>
        <dbReference type="Pfam" id="PF13228"/>
    </source>
</evidence>
<dbReference type="InterPro" id="IPR025191">
    <property type="entry name" value="DUF4125"/>
</dbReference>
<evidence type="ECO:0000256" key="1">
    <source>
        <dbReference type="ARBA" id="ARBA00022737"/>
    </source>
</evidence>
<dbReference type="AlphaFoldDB" id="A0A7G9FM34"/>
<evidence type="ECO:0000256" key="2">
    <source>
        <dbReference type="ARBA" id="ARBA00022803"/>
    </source>
</evidence>
<dbReference type="PANTHER" id="PTHR45641:SF19">
    <property type="entry name" value="NEPHROCYSTIN-3"/>
    <property type="match status" value="1"/>
</dbReference>
<dbReference type="EMBL" id="CP060632">
    <property type="protein sequence ID" value="QNL99615.1"/>
    <property type="molecule type" value="Genomic_DNA"/>
</dbReference>
<dbReference type="PANTHER" id="PTHR45641">
    <property type="entry name" value="TETRATRICOPEPTIDE REPEAT PROTEIN (AFU_ORTHOLOGUE AFUA_6G03870)"/>
    <property type="match status" value="1"/>
</dbReference>
<reference evidence="4 5" key="1">
    <citation type="submission" date="2020-08" db="EMBL/GenBank/DDBJ databases">
        <authorList>
            <person name="Liu C."/>
            <person name="Sun Q."/>
        </authorList>
    </citation>
    <scope>NUCLEOTIDE SEQUENCE [LARGE SCALE GENOMIC DNA]</scope>
    <source>
        <strain evidence="4 5">NSJ-4</strain>
    </source>
</reference>
<proteinExistence type="predicted"/>
<evidence type="ECO:0000313" key="4">
    <source>
        <dbReference type="EMBL" id="QNL99615.1"/>
    </source>
</evidence>
<accession>A0A7G9FM34</accession>
<dbReference type="Pfam" id="PF13228">
    <property type="entry name" value="DUF4037"/>
    <property type="match status" value="1"/>
</dbReference>
<organism evidence="4 5">
    <name type="scientific">Wujia chipingensis</name>
    <dbReference type="NCBI Taxonomy" id="2763670"/>
    <lineage>
        <taxon>Bacteria</taxon>
        <taxon>Bacillati</taxon>
        <taxon>Bacillota</taxon>
        <taxon>Clostridia</taxon>
        <taxon>Lachnospirales</taxon>
        <taxon>Lachnospiraceae</taxon>
        <taxon>Wujia</taxon>
    </lineage>
</organism>
<protein>
    <submittedName>
        <fullName evidence="4">DUF4125 family protein</fullName>
    </submittedName>
</protein>
<feature type="domain" description="DUF4037" evidence="3">
    <location>
        <begin position="495"/>
        <end position="595"/>
    </location>
</feature>